<reference evidence="2 3" key="1">
    <citation type="submission" date="2018-06" db="EMBL/GenBank/DDBJ databases">
        <title>Comparative genomics reveals the genomic features of Rhizophagus irregularis, R. cerebriforme, R. diaphanum and Gigaspora rosea, and their symbiotic lifestyle signature.</title>
        <authorList>
            <person name="Morin E."/>
            <person name="San Clemente H."/>
            <person name="Chen E.C.H."/>
            <person name="De La Providencia I."/>
            <person name="Hainaut M."/>
            <person name="Kuo A."/>
            <person name="Kohler A."/>
            <person name="Murat C."/>
            <person name="Tang N."/>
            <person name="Roy S."/>
            <person name="Loubradou J."/>
            <person name="Henrissat B."/>
            <person name="Grigoriev I.V."/>
            <person name="Corradi N."/>
            <person name="Roux C."/>
            <person name="Martin F.M."/>
        </authorList>
    </citation>
    <scope>NUCLEOTIDE SEQUENCE [LARGE SCALE GENOMIC DNA]</scope>
    <source>
        <strain evidence="2 3">DAOM 194757</strain>
    </source>
</reference>
<keyword evidence="1" id="KW-0472">Membrane</keyword>
<name>A0A397U0C9_9GLOM</name>
<evidence type="ECO:0000313" key="2">
    <source>
        <dbReference type="EMBL" id="RIB03735.1"/>
    </source>
</evidence>
<dbReference type="EMBL" id="QKWP01002332">
    <property type="protein sequence ID" value="RIB03735.1"/>
    <property type="molecule type" value="Genomic_DNA"/>
</dbReference>
<keyword evidence="1" id="KW-1133">Transmembrane helix</keyword>
<gene>
    <name evidence="2" type="ORF">C2G38_2122356</name>
</gene>
<dbReference type="Proteomes" id="UP000266673">
    <property type="component" value="Unassembled WGS sequence"/>
</dbReference>
<organism evidence="2 3">
    <name type="scientific">Gigaspora rosea</name>
    <dbReference type="NCBI Taxonomy" id="44941"/>
    <lineage>
        <taxon>Eukaryota</taxon>
        <taxon>Fungi</taxon>
        <taxon>Fungi incertae sedis</taxon>
        <taxon>Mucoromycota</taxon>
        <taxon>Glomeromycotina</taxon>
        <taxon>Glomeromycetes</taxon>
        <taxon>Diversisporales</taxon>
        <taxon>Gigasporaceae</taxon>
        <taxon>Gigaspora</taxon>
    </lineage>
</organism>
<dbReference type="AlphaFoldDB" id="A0A397U0C9"/>
<feature type="transmembrane region" description="Helical" evidence="1">
    <location>
        <begin position="12"/>
        <end position="31"/>
    </location>
</feature>
<keyword evidence="1" id="KW-0812">Transmembrane</keyword>
<protein>
    <submittedName>
        <fullName evidence="2">Uncharacterized protein</fullName>
    </submittedName>
</protein>
<accession>A0A397U0C9</accession>
<evidence type="ECO:0000313" key="3">
    <source>
        <dbReference type="Proteomes" id="UP000266673"/>
    </source>
</evidence>
<proteinExistence type="predicted"/>
<evidence type="ECO:0000256" key="1">
    <source>
        <dbReference type="SAM" id="Phobius"/>
    </source>
</evidence>
<sequence length="120" mass="14324">MSKSWHMFYHILQYILMMPLYINSIFLNNYIRTKAYGLPEPIDFISSSERNVEIILPNEITINNEYIQSWNQLSQNVSKKKIYKSNKYNSSKTFSLSLYTFTNLLLVIFIVIFFQFLSII</sequence>
<feature type="transmembrane region" description="Helical" evidence="1">
    <location>
        <begin position="96"/>
        <end position="117"/>
    </location>
</feature>
<keyword evidence="3" id="KW-1185">Reference proteome</keyword>
<comment type="caution">
    <text evidence="2">The sequence shown here is derived from an EMBL/GenBank/DDBJ whole genome shotgun (WGS) entry which is preliminary data.</text>
</comment>